<dbReference type="AlphaFoldDB" id="A0A3G4VGB5"/>
<dbReference type="EMBL" id="CP033578">
    <property type="protein sequence ID" value="AYV23405.1"/>
    <property type="molecule type" value="Genomic_DNA"/>
</dbReference>
<dbReference type="Proteomes" id="UP000279760">
    <property type="component" value="Chromosome 2"/>
</dbReference>
<accession>A0A3G4VGB5</accession>
<organism evidence="2 3">
    <name type="scientific">Vibrio mediterranei</name>
    <dbReference type="NCBI Taxonomy" id="689"/>
    <lineage>
        <taxon>Bacteria</taxon>
        <taxon>Pseudomonadati</taxon>
        <taxon>Pseudomonadota</taxon>
        <taxon>Gammaproteobacteria</taxon>
        <taxon>Vibrionales</taxon>
        <taxon>Vibrionaceae</taxon>
        <taxon>Vibrio</taxon>
    </lineage>
</organism>
<gene>
    <name evidence="2" type="ORF">ECB94_19105</name>
</gene>
<feature type="region of interest" description="Disordered" evidence="1">
    <location>
        <begin position="290"/>
        <end position="325"/>
    </location>
</feature>
<name>A0A3G4VGB5_9VIBR</name>
<dbReference type="RefSeq" id="WP_124941416.1">
    <property type="nucleotide sequence ID" value="NZ_CP033578.1"/>
</dbReference>
<reference evidence="2 3" key="1">
    <citation type="submission" date="2018-11" db="EMBL/GenBank/DDBJ databases">
        <title>Complete Genome Sequence of Vbrio mediterranei 117-T6: a Potential Pathogen Bacteria Isolated from the Conchocelis of Pyropia.</title>
        <authorList>
            <person name="Liu Q."/>
        </authorList>
    </citation>
    <scope>NUCLEOTIDE SEQUENCE [LARGE SCALE GENOMIC DNA]</scope>
    <source>
        <strain evidence="2 3">117-T6</strain>
    </source>
</reference>
<proteinExistence type="predicted"/>
<evidence type="ECO:0000313" key="3">
    <source>
        <dbReference type="Proteomes" id="UP000279760"/>
    </source>
</evidence>
<sequence length="325" mass="36185">MKQVILTSVFMVATSFGTSATELTKEKGTELCPVATYASGGICLMEEGGSTYVYTKDIEPIIVPEPVVPPREPKLTDEQKFKVLAVAYIANNNGDTGTDPIEEPIVVNPLPPEDIIIEPIDVVITPIDPGFGVDPIEVMPGEPVDEPIKVNPIKDEHDLDMSWKSPLKILDPRDQAGWNKLYALAQNDETRSSIQTMMQYMERWATCKDCTETTPEEFDKAVKDLFTNIDALQPVQKVLAMAAINNINVNHTDYVSLLDQLVNGFGKGTPEQKTMYNKFQSLRYSKGIRDAARNNADGSRSDIRQERRTKNGWTREKAKAAYASR</sequence>
<evidence type="ECO:0000313" key="2">
    <source>
        <dbReference type="EMBL" id="AYV23405.1"/>
    </source>
</evidence>
<protein>
    <submittedName>
        <fullName evidence="2">Uncharacterized protein</fullName>
    </submittedName>
</protein>
<dbReference type="GeneID" id="64089306"/>
<feature type="compositionally biased region" description="Basic and acidic residues" evidence="1">
    <location>
        <begin position="299"/>
        <end position="319"/>
    </location>
</feature>
<evidence type="ECO:0000256" key="1">
    <source>
        <dbReference type="SAM" id="MobiDB-lite"/>
    </source>
</evidence>